<dbReference type="AlphaFoldDB" id="A0A0F9U9H7"/>
<proteinExistence type="predicted"/>
<gene>
    <name evidence="1" type="ORF">LCGC14_0634300</name>
</gene>
<accession>A0A0F9U9H7</accession>
<evidence type="ECO:0000313" key="1">
    <source>
        <dbReference type="EMBL" id="KKN50278.1"/>
    </source>
</evidence>
<protein>
    <submittedName>
        <fullName evidence="1">Uncharacterized protein</fullName>
    </submittedName>
</protein>
<dbReference type="EMBL" id="LAZR01001123">
    <property type="protein sequence ID" value="KKN50278.1"/>
    <property type="molecule type" value="Genomic_DNA"/>
</dbReference>
<comment type="caution">
    <text evidence="1">The sequence shown here is derived from an EMBL/GenBank/DDBJ whole genome shotgun (WGS) entry which is preliminary data.</text>
</comment>
<organism evidence="1">
    <name type="scientific">marine sediment metagenome</name>
    <dbReference type="NCBI Taxonomy" id="412755"/>
    <lineage>
        <taxon>unclassified sequences</taxon>
        <taxon>metagenomes</taxon>
        <taxon>ecological metagenomes</taxon>
    </lineage>
</organism>
<sequence>MDKNFSENVLEVERVCAAALLRGEMFSYDTKVDVIHRIDLAMDGMMLKITRVILGEDITEIKHPADWWQASKERWFPARLQRRWPVRYKVFQIKRLYPDMVLPHPFGRSFSVIKEKDLVSSG</sequence>
<name>A0A0F9U9H7_9ZZZZ</name>
<reference evidence="1" key="1">
    <citation type="journal article" date="2015" name="Nature">
        <title>Complex archaea that bridge the gap between prokaryotes and eukaryotes.</title>
        <authorList>
            <person name="Spang A."/>
            <person name="Saw J.H."/>
            <person name="Jorgensen S.L."/>
            <person name="Zaremba-Niedzwiedzka K."/>
            <person name="Martijn J."/>
            <person name="Lind A.E."/>
            <person name="van Eijk R."/>
            <person name="Schleper C."/>
            <person name="Guy L."/>
            <person name="Ettema T.J."/>
        </authorList>
    </citation>
    <scope>NUCLEOTIDE SEQUENCE</scope>
</reference>